<dbReference type="PROSITE" id="PS50013">
    <property type="entry name" value="CHROMO_2"/>
    <property type="match status" value="1"/>
</dbReference>
<feature type="compositionally biased region" description="Low complexity" evidence="3">
    <location>
        <begin position="13"/>
        <end position="25"/>
    </location>
</feature>
<feature type="compositionally biased region" description="Polar residues" evidence="3">
    <location>
        <begin position="131"/>
        <end position="141"/>
    </location>
</feature>
<dbReference type="AlphaFoldDB" id="A0A0M3K1Q0"/>
<accession>A0A0M3K1Q0</accession>
<feature type="compositionally biased region" description="Basic and acidic residues" evidence="3">
    <location>
        <begin position="1"/>
        <end position="10"/>
    </location>
</feature>
<proteinExistence type="predicted"/>
<keyword evidence="2" id="KW-0539">Nucleus</keyword>
<evidence type="ECO:0000256" key="3">
    <source>
        <dbReference type="SAM" id="MobiDB-lite"/>
    </source>
</evidence>
<feature type="region of interest" description="Disordered" evidence="3">
    <location>
        <begin position="269"/>
        <end position="337"/>
    </location>
</feature>
<feature type="compositionally biased region" description="Polar residues" evidence="3">
    <location>
        <begin position="294"/>
        <end position="308"/>
    </location>
</feature>
<dbReference type="OrthoDB" id="5827447at2759"/>
<feature type="region of interest" description="Disordered" evidence="3">
    <location>
        <begin position="131"/>
        <end position="256"/>
    </location>
</feature>
<feature type="compositionally biased region" description="Low complexity" evidence="3">
    <location>
        <begin position="309"/>
        <end position="323"/>
    </location>
</feature>
<evidence type="ECO:0000256" key="2">
    <source>
        <dbReference type="ARBA" id="ARBA00023242"/>
    </source>
</evidence>
<feature type="compositionally biased region" description="Polar residues" evidence="3">
    <location>
        <begin position="393"/>
        <end position="415"/>
    </location>
</feature>
<feature type="region of interest" description="Disordered" evidence="3">
    <location>
        <begin position="1"/>
        <end position="46"/>
    </location>
</feature>
<organism evidence="7">
    <name type="scientific">Anisakis simplex</name>
    <name type="common">Herring worm</name>
    <dbReference type="NCBI Taxonomy" id="6269"/>
    <lineage>
        <taxon>Eukaryota</taxon>
        <taxon>Metazoa</taxon>
        <taxon>Ecdysozoa</taxon>
        <taxon>Nematoda</taxon>
        <taxon>Chromadorea</taxon>
        <taxon>Rhabditida</taxon>
        <taxon>Spirurina</taxon>
        <taxon>Ascaridomorpha</taxon>
        <taxon>Ascaridoidea</taxon>
        <taxon>Anisakidae</taxon>
        <taxon>Anisakis</taxon>
        <taxon>Anisakis simplex complex</taxon>
    </lineage>
</organism>
<dbReference type="InterPro" id="IPR023779">
    <property type="entry name" value="Chromodomain_CS"/>
</dbReference>
<sequence>MKVRCGKDEMDQSTFTSEGSSSSSDSSDEGTSDTESDSNGADGSDGGRMFIVEKILAYHSYGHLKRRKLIDEGRPQADHDMFFLIRWEGYGSEDDSWEPWETVEKLDVFKKYVRRHRNELRAFVKRARETFGSSCPSTKKAQQTEKDIRRKHRRYSFDVSREHGTARDRSKKCINDSDSSSDNSDNPMMITGRRYTDGNYKNHGQSSFEKRLALDGVRSSRKSSHEKRISRESAERRQLKKRKLSDEREKERRERKDALQKIIEKRRRSDNIVEGDGKGGEKLGGDSKRRHSSARNNQGTDSSLFQTTSSYSNNKDNTSNNNKKNVKKACKRSATSTNTTKQLRIVVSSSDEEMDYYYNDTGNATMNNANAHKAKHSSPMLTPTSEREEAPPSGSNSPNSCDKTNDCNNQDSNTRKLSIKKGSLTDKLQSDEDSEMVLDLDLTSVHNDQQQQSDEVTIRKWNLREALRNGDIDKFIVEWNLLEKNILSGDSSRDVCDWILSDVCMRDANAVSPLSDLLRRDVCSADHCICRLLSQVLSKVSPNLRERLFEEIRDRNGNITLANAINISDNSGDNDKEKDTFKLPCVLDVLLNFGANINSGRVSALQKCVEGGFRELIVYLLRKGVDATRLKHFENTDFCLMKRERFVMQHTNPLLWHLIRFIDRLNETFTEWTSSLLKKELPNDLVASPISSVHPFRITQLDKRMLVIHSFRFSSASDITSIYPEKRNIIITFPDIIRVRLGATCEEVDLSIVTRSSQMLVYQFPKCFNLESGTRVHVNLSYSMADESKFDRDALLALRLWTAQPN</sequence>
<name>A0A0M3K1Q0_ANISI</name>
<dbReference type="SUPFAM" id="SSF54160">
    <property type="entry name" value="Chromo domain-like"/>
    <property type="match status" value="1"/>
</dbReference>
<feature type="compositionally biased region" description="Basic and acidic residues" evidence="3">
    <location>
        <begin position="226"/>
        <end position="237"/>
    </location>
</feature>
<reference evidence="5 6" key="2">
    <citation type="submission" date="2018-11" db="EMBL/GenBank/DDBJ databases">
        <authorList>
            <consortium name="Pathogen Informatics"/>
        </authorList>
    </citation>
    <scope>NUCLEOTIDE SEQUENCE [LARGE SCALE GENOMIC DNA]</scope>
</reference>
<feature type="region of interest" description="Disordered" evidence="3">
    <location>
        <begin position="367"/>
        <end position="415"/>
    </location>
</feature>
<feature type="domain" description="Chromo" evidence="4">
    <location>
        <begin position="50"/>
        <end position="116"/>
    </location>
</feature>
<feature type="compositionally biased region" description="Acidic residues" evidence="3">
    <location>
        <begin position="26"/>
        <end position="36"/>
    </location>
</feature>
<feature type="compositionally biased region" description="Low complexity" evidence="3">
    <location>
        <begin position="176"/>
        <end position="186"/>
    </location>
</feature>
<feature type="compositionally biased region" description="Basic and acidic residues" evidence="3">
    <location>
        <begin position="155"/>
        <end position="175"/>
    </location>
</feature>
<dbReference type="Pfam" id="PF00385">
    <property type="entry name" value="Chromo"/>
    <property type="match status" value="1"/>
</dbReference>
<dbReference type="CDD" id="cd00024">
    <property type="entry name" value="CD_CSD"/>
    <property type="match status" value="1"/>
</dbReference>
<dbReference type="Gene3D" id="2.40.50.40">
    <property type="match status" value="1"/>
</dbReference>
<comment type="subcellular location">
    <subcellularLocation>
        <location evidence="1">Nucleus</location>
    </subcellularLocation>
</comment>
<evidence type="ECO:0000313" key="5">
    <source>
        <dbReference type="EMBL" id="VDK51773.1"/>
    </source>
</evidence>
<dbReference type="InterPro" id="IPR000953">
    <property type="entry name" value="Chromo/chromo_shadow_dom"/>
</dbReference>
<reference evidence="7" key="1">
    <citation type="submission" date="2017-02" db="UniProtKB">
        <authorList>
            <consortium name="WormBaseParasite"/>
        </authorList>
    </citation>
    <scope>IDENTIFICATION</scope>
</reference>
<dbReference type="Proteomes" id="UP000267096">
    <property type="component" value="Unassembled WGS sequence"/>
</dbReference>
<keyword evidence="6" id="KW-1185">Reference proteome</keyword>
<dbReference type="InterPro" id="IPR023780">
    <property type="entry name" value="Chromo_domain"/>
</dbReference>
<dbReference type="InterPro" id="IPR016197">
    <property type="entry name" value="Chromo-like_dom_sf"/>
</dbReference>
<feature type="compositionally biased region" description="Basic and acidic residues" evidence="3">
    <location>
        <begin position="244"/>
        <end position="256"/>
    </location>
</feature>
<dbReference type="WBParaSite" id="ASIM_0001480301-mRNA-1">
    <property type="protein sequence ID" value="ASIM_0001480301-mRNA-1"/>
    <property type="gene ID" value="ASIM_0001480301"/>
</dbReference>
<protein>
    <submittedName>
        <fullName evidence="7">Chromo domain-containing protein</fullName>
    </submittedName>
</protein>
<dbReference type="SMART" id="SM00298">
    <property type="entry name" value="CHROMO"/>
    <property type="match status" value="1"/>
</dbReference>
<evidence type="ECO:0000313" key="6">
    <source>
        <dbReference type="Proteomes" id="UP000267096"/>
    </source>
</evidence>
<evidence type="ECO:0000313" key="7">
    <source>
        <dbReference type="WBParaSite" id="ASIM_0001480301-mRNA-1"/>
    </source>
</evidence>
<evidence type="ECO:0000256" key="1">
    <source>
        <dbReference type="ARBA" id="ARBA00004123"/>
    </source>
</evidence>
<dbReference type="GO" id="GO:0005634">
    <property type="term" value="C:nucleus"/>
    <property type="evidence" value="ECO:0007669"/>
    <property type="project" value="UniProtKB-SubCell"/>
</dbReference>
<gene>
    <name evidence="5" type="ORF">ASIM_LOCUS14213</name>
</gene>
<evidence type="ECO:0000259" key="4">
    <source>
        <dbReference type="PROSITE" id="PS50013"/>
    </source>
</evidence>
<feature type="compositionally biased region" description="Basic and acidic residues" evidence="3">
    <location>
        <begin position="269"/>
        <end position="287"/>
    </location>
</feature>
<dbReference type="EMBL" id="UYRR01031661">
    <property type="protein sequence ID" value="VDK51773.1"/>
    <property type="molecule type" value="Genomic_DNA"/>
</dbReference>
<dbReference type="PROSITE" id="PS00598">
    <property type="entry name" value="CHROMO_1"/>
    <property type="match status" value="1"/>
</dbReference>